<dbReference type="Proteomes" id="UP000199375">
    <property type="component" value="Unassembled WGS sequence"/>
</dbReference>
<keyword evidence="4 6" id="KW-0472">Membrane</keyword>
<keyword evidence="2 6" id="KW-0812">Transmembrane</keyword>
<dbReference type="InterPro" id="IPR020846">
    <property type="entry name" value="MFS_dom"/>
</dbReference>
<evidence type="ECO:0000256" key="2">
    <source>
        <dbReference type="ARBA" id="ARBA00022692"/>
    </source>
</evidence>
<proteinExistence type="predicted"/>
<dbReference type="Gene3D" id="1.20.1250.20">
    <property type="entry name" value="MFS general substrate transporter like domains"/>
    <property type="match status" value="1"/>
</dbReference>
<dbReference type="RefSeq" id="WP_141722439.1">
    <property type="nucleotide sequence ID" value="NZ_FMCW01000085.1"/>
</dbReference>
<dbReference type="GO" id="GO:0022857">
    <property type="term" value="F:transmembrane transporter activity"/>
    <property type="evidence" value="ECO:0007669"/>
    <property type="project" value="InterPro"/>
</dbReference>
<feature type="transmembrane region" description="Helical" evidence="6">
    <location>
        <begin position="240"/>
        <end position="260"/>
    </location>
</feature>
<feature type="transmembrane region" description="Helical" evidence="6">
    <location>
        <begin position="120"/>
        <end position="139"/>
    </location>
</feature>
<name>A0A1C4YTS5_9ACTN</name>
<sequence>PGAAAVRNKPEPPTTANDSNHHKSRPAVAVLTAAGLLLTIQSATLHFPPLTILGLVTGACALAILLNRHRRRHPDGFIPAVISQRRFLFAGLAGAGIYGGLFGCMFAVPQMLTRLGYTAQSIGLLLLPGAVVAAAAARLAGHATADLSRRWVLAATSALFSASLLLAAWDQRPVTLVCATTAGFAVFAIAQTTLAAAVTVHIDPRQRGGALGPLNLMLFVGGALGAATCSALWQPWGLRAALAAMAAFPAVSAAAARAALREPRRGS</sequence>
<evidence type="ECO:0000256" key="3">
    <source>
        <dbReference type="ARBA" id="ARBA00022989"/>
    </source>
</evidence>
<feature type="transmembrane region" description="Helical" evidence="6">
    <location>
        <begin position="151"/>
        <end position="169"/>
    </location>
</feature>
<dbReference type="GO" id="GO:0005886">
    <property type="term" value="C:plasma membrane"/>
    <property type="evidence" value="ECO:0007669"/>
    <property type="project" value="UniProtKB-SubCell"/>
</dbReference>
<dbReference type="Pfam" id="PF07690">
    <property type="entry name" value="MFS_1"/>
    <property type="match status" value="1"/>
</dbReference>
<dbReference type="PROSITE" id="PS50850">
    <property type="entry name" value="MFS"/>
    <property type="match status" value="1"/>
</dbReference>
<accession>A0A1C4YTS5</accession>
<evidence type="ECO:0000259" key="7">
    <source>
        <dbReference type="PROSITE" id="PS50850"/>
    </source>
</evidence>
<feature type="domain" description="Major facilitator superfamily (MFS) profile" evidence="7">
    <location>
        <begin position="27"/>
        <end position="267"/>
    </location>
</feature>
<dbReference type="PANTHER" id="PTHR23501">
    <property type="entry name" value="MAJOR FACILITATOR SUPERFAMILY"/>
    <property type="match status" value="1"/>
</dbReference>
<evidence type="ECO:0000313" key="8">
    <source>
        <dbReference type="EMBL" id="SCF24108.1"/>
    </source>
</evidence>
<reference evidence="8 9" key="1">
    <citation type="submission" date="2016-06" db="EMBL/GenBank/DDBJ databases">
        <authorList>
            <person name="Kjaerup R.B."/>
            <person name="Dalgaard T.S."/>
            <person name="Juul-Madsen H.R."/>
        </authorList>
    </citation>
    <scope>NUCLEOTIDE SEQUENCE [LARGE SCALE GENOMIC DNA]</scope>
    <source>
        <strain evidence="8 9">DSM 45626</strain>
    </source>
</reference>
<feature type="region of interest" description="Disordered" evidence="5">
    <location>
        <begin position="1"/>
        <end position="22"/>
    </location>
</feature>
<evidence type="ECO:0000313" key="9">
    <source>
        <dbReference type="Proteomes" id="UP000199375"/>
    </source>
</evidence>
<feature type="non-terminal residue" evidence="8">
    <location>
        <position position="1"/>
    </location>
</feature>
<evidence type="ECO:0000256" key="4">
    <source>
        <dbReference type="ARBA" id="ARBA00023136"/>
    </source>
</evidence>
<dbReference type="AlphaFoldDB" id="A0A1C4YTS5"/>
<feature type="transmembrane region" description="Helical" evidence="6">
    <location>
        <begin position="87"/>
        <end position="108"/>
    </location>
</feature>
<evidence type="ECO:0000256" key="5">
    <source>
        <dbReference type="SAM" id="MobiDB-lite"/>
    </source>
</evidence>
<feature type="transmembrane region" description="Helical" evidence="6">
    <location>
        <begin position="214"/>
        <end position="234"/>
    </location>
</feature>
<dbReference type="SUPFAM" id="SSF103473">
    <property type="entry name" value="MFS general substrate transporter"/>
    <property type="match status" value="1"/>
</dbReference>
<organism evidence="8 9">
    <name type="scientific">Micromonospora haikouensis</name>
    <dbReference type="NCBI Taxonomy" id="686309"/>
    <lineage>
        <taxon>Bacteria</taxon>
        <taxon>Bacillati</taxon>
        <taxon>Actinomycetota</taxon>
        <taxon>Actinomycetes</taxon>
        <taxon>Micromonosporales</taxon>
        <taxon>Micromonosporaceae</taxon>
        <taxon>Micromonospora</taxon>
    </lineage>
</organism>
<dbReference type="InterPro" id="IPR011701">
    <property type="entry name" value="MFS"/>
</dbReference>
<feature type="transmembrane region" description="Helical" evidence="6">
    <location>
        <begin position="181"/>
        <end position="202"/>
    </location>
</feature>
<comment type="subcellular location">
    <subcellularLocation>
        <location evidence="1">Cell membrane</location>
        <topology evidence="1">Multi-pass membrane protein</topology>
    </subcellularLocation>
</comment>
<keyword evidence="3 6" id="KW-1133">Transmembrane helix</keyword>
<feature type="transmembrane region" description="Helical" evidence="6">
    <location>
        <begin position="50"/>
        <end position="66"/>
    </location>
</feature>
<dbReference type="InterPro" id="IPR036259">
    <property type="entry name" value="MFS_trans_sf"/>
</dbReference>
<gene>
    <name evidence="8" type="ORF">GA0070558_1851</name>
</gene>
<protein>
    <submittedName>
        <fullName evidence="8">Major Facilitator Superfamily protein</fullName>
    </submittedName>
</protein>
<evidence type="ECO:0000256" key="6">
    <source>
        <dbReference type="SAM" id="Phobius"/>
    </source>
</evidence>
<evidence type="ECO:0000256" key="1">
    <source>
        <dbReference type="ARBA" id="ARBA00004651"/>
    </source>
</evidence>
<dbReference type="EMBL" id="FMCW01000085">
    <property type="protein sequence ID" value="SCF24108.1"/>
    <property type="molecule type" value="Genomic_DNA"/>
</dbReference>